<comment type="caution">
    <text evidence="2">The sequence shown here is derived from an EMBL/GenBank/DDBJ whole genome shotgun (WGS) entry which is preliminary data.</text>
</comment>
<evidence type="ECO:0000313" key="2">
    <source>
        <dbReference type="EMBL" id="KAB2681417.1"/>
    </source>
</evidence>
<gene>
    <name evidence="2" type="ORF">F9L08_19235</name>
</gene>
<keyword evidence="1" id="KW-0175">Coiled coil</keyword>
<name>A0A6L3YDM8_9HYPH</name>
<reference evidence="2 3" key="1">
    <citation type="submission" date="2019-09" db="EMBL/GenBank/DDBJ databases">
        <title>Taxonomic organization of the family Brucellaceae based on a phylogenomic approach.</title>
        <authorList>
            <person name="Leclercq S."/>
            <person name="Cloeckaert A."/>
            <person name="Zygmunt M.S."/>
        </authorList>
    </citation>
    <scope>NUCLEOTIDE SEQUENCE [LARGE SCALE GENOMIC DNA]</scope>
    <source>
        <strain evidence="2 3">WS1830</strain>
    </source>
</reference>
<evidence type="ECO:0000256" key="1">
    <source>
        <dbReference type="SAM" id="Coils"/>
    </source>
</evidence>
<dbReference type="RefSeq" id="WP_151652564.1">
    <property type="nucleotide sequence ID" value="NZ_WBVX01000023.1"/>
</dbReference>
<sequence length="532" mass="58940">MLVYANTFDLNPVSGRQAIINLVAGWISHSRGVAVDAERLSLGIFDYRMPNKATLSSRATVNQDGEPQFPYFFCARLAHGQDDVPGRRWITEIGLRQKADGGIITCSVVLETSEVSAKVTAPIQVTRPRIVQNLIENCRPVGDTVGLGVLPLTNENARAFVHNVEYSSRRDPIILISANREGKYPVDPERMRSLAVGLAQTVKVSPGIDTFKLQEVVGRRYIAFGGTINIIFPPRKSEFSKFCKSVLIHPDQMEELALSGTTVEAEVLSTITHLTNLPNSWRHISIDTVSQEILRMRLEKAVSEIGSSDEQKVYEGLLQEAADNINSANEKMTALQEELTTTRDERDFAEAEAESLKHALNGVQSRPVDMSEQAVEAFSNLRVALTSIFDGVPTLEQSLHTISSLYSDRLFILDTALSSARISDRGAFRHGAKAFDLLRTLAGTYWEALASGKPDQVAREVFGSSYASKEANISNAGKAARTFKYLNEDIFMEKHLKIGTKDSLAETLRVHFEWFPSEQKIVIGHCGKHIDF</sequence>
<dbReference type="EMBL" id="WBVX01000023">
    <property type="protein sequence ID" value="KAB2681417.1"/>
    <property type="molecule type" value="Genomic_DNA"/>
</dbReference>
<organism evidence="2 3">
    <name type="scientific">Brucella tritici</name>
    <dbReference type="NCBI Taxonomy" id="94626"/>
    <lineage>
        <taxon>Bacteria</taxon>
        <taxon>Pseudomonadati</taxon>
        <taxon>Pseudomonadota</taxon>
        <taxon>Alphaproteobacteria</taxon>
        <taxon>Hyphomicrobiales</taxon>
        <taxon>Brucellaceae</taxon>
        <taxon>Brucella/Ochrobactrum group</taxon>
        <taxon>Brucella</taxon>
    </lineage>
</organism>
<protein>
    <submittedName>
        <fullName evidence="2">Uncharacterized protein</fullName>
    </submittedName>
</protein>
<dbReference type="AlphaFoldDB" id="A0A6L3YDM8"/>
<dbReference type="Proteomes" id="UP000481643">
    <property type="component" value="Unassembled WGS sequence"/>
</dbReference>
<accession>A0A6L3YDM8</accession>
<evidence type="ECO:0000313" key="3">
    <source>
        <dbReference type="Proteomes" id="UP000481643"/>
    </source>
</evidence>
<proteinExistence type="predicted"/>
<feature type="coiled-coil region" evidence="1">
    <location>
        <begin position="318"/>
        <end position="366"/>
    </location>
</feature>